<feature type="binding site" evidence="11">
    <location>
        <begin position="36"/>
        <end position="39"/>
    </location>
    <ligand>
        <name>substrate</name>
    </ligand>
</feature>
<evidence type="ECO:0000256" key="9">
    <source>
        <dbReference type="ARBA" id="ARBA00023144"/>
    </source>
</evidence>
<feature type="binding site" evidence="11">
    <location>
        <position position="225"/>
    </location>
    <ligand>
        <name>substrate</name>
    </ligand>
</feature>
<dbReference type="SUPFAM" id="SSF55060">
    <property type="entry name" value="GHMP Kinase, C-terminal domain"/>
    <property type="match status" value="1"/>
</dbReference>
<reference evidence="16" key="1">
    <citation type="submission" date="2020-09" db="EMBL/GenBank/DDBJ databases">
        <title>A novel bacterium of genus Paenibacillus, isolated from South China Sea.</title>
        <authorList>
            <person name="Huang H."/>
            <person name="Mo K."/>
            <person name="Hu Y."/>
        </authorList>
    </citation>
    <scope>NUCLEOTIDE SEQUENCE</scope>
    <source>
        <strain evidence="16">IB182496</strain>
    </source>
</reference>
<evidence type="ECO:0000259" key="13">
    <source>
        <dbReference type="Pfam" id="PF00288"/>
    </source>
</evidence>
<comment type="similarity">
    <text evidence="1 11">Belongs to the GHMP kinase family. GalK subfamily.</text>
</comment>
<keyword evidence="17" id="KW-1185">Reference proteome</keyword>
<feature type="binding site" evidence="11">
    <location>
        <position position="163"/>
    </location>
    <ligand>
        <name>Mg(2+)</name>
        <dbReference type="ChEBI" id="CHEBI:18420"/>
    </ligand>
</feature>
<dbReference type="FunFam" id="3.30.230.10:FF:000017">
    <property type="entry name" value="Galactokinase"/>
    <property type="match status" value="1"/>
</dbReference>
<feature type="active site" description="Proton acceptor" evidence="11">
    <location>
        <position position="175"/>
    </location>
</feature>
<dbReference type="GO" id="GO:0006012">
    <property type="term" value="P:galactose metabolic process"/>
    <property type="evidence" value="ECO:0007669"/>
    <property type="project" value="UniProtKB-UniRule"/>
</dbReference>
<dbReference type="Pfam" id="PF10509">
    <property type="entry name" value="GalKase_gal_bdg"/>
    <property type="match status" value="1"/>
</dbReference>
<feature type="binding site" evidence="11">
    <location>
        <position position="131"/>
    </location>
    <ligand>
        <name>Mg(2+)</name>
        <dbReference type="ChEBI" id="CHEBI:18420"/>
    </ligand>
</feature>
<dbReference type="InterPro" id="IPR006206">
    <property type="entry name" value="Mevalonate/galactokinase"/>
</dbReference>
<dbReference type="FunFam" id="3.30.70.890:FF:000001">
    <property type="entry name" value="Galactokinase"/>
    <property type="match status" value="1"/>
</dbReference>
<accession>A0A927GRQ0</accession>
<name>A0A927GRQ0_9BACL</name>
<feature type="site" description="Transition state stabilizer" evidence="11">
    <location>
        <position position="30"/>
    </location>
</feature>
<keyword evidence="3 11" id="KW-0808">Transferase</keyword>
<dbReference type="GO" id="GO:0005524">
    <property type="term" value="F:ATP binding"/>
    <property type="evidence" value="ECO:0007669"/>
    <property type="project" value="UniProtKB-UniRule"/>
</dbReference>
<dbReference type="Proteomes" id="UP000621560">
    <property type="component" value="Unassembled WGS sequence"/>
</dbReference>
<keyword evidence="8 11" id="KW-0460">Magnesium</keyword>
<evidence type="ECO:0000313" key="17">
    <source>
        <dbReference type="Proteomes" id="UP000621560"/>
    </source>
</evidence>
<dbReference type="NCBIfam" id="NF003705">
    <property type="entry name" value="PRK05322.1"/>
    <property type="match status" value="1"/>
</dbReference>
<dbReference type="InterPro" id="IPR020568">
    <property type="entry name" value="Ribosomal_Su5_D2-typ_SF"/>
</dbReference>
<dbReference type="PIRSF" id="PIRSF000530">
    <property type="entry name" value="Galactokinase"/>
    <property type="match status" value="1"/>
</dbReference>
<feature type="domain" description="Galactokinase N-terminal" evidence="15">
    <location>
        <begin position="9"/>
        <end position="59"/>
    </location>
</feature>
<dbReference type="PROSITE" id="PS00106">
    <property type="entry name" value="GALACTOKINASE"/>
    <property type="match status" value="1"/>
</dbReference>
<dbReference type="EMBL" id="JACXIZ010000013">
    <property type="protein sequence ID" value="MBD2844907.1"/>
    <property type="molecule type" value="Genomic_DNA"/>
</dbReference>
<evidence type="ECO:0000256" key="8">
    <source>
        <dbReference type="ARBA" id="ARBA00022842"/>
    </source>
</evidence>
<dbReference type="InterPro" id="IPR022963">
    <property type="entry name" value="Galactokinase_bac"/>
</dbReference>
<evidence type="ECO:0000256" key="7">
    <source>
        <dbReference type="ARBA" id="ARBA00022840"/>
    </source>
</evidence>
<keyword evidence="9 11" id="KW-0299">Galactose metabolism</keyword>
<comment type="caution">
    <text evidence="16">The sequence shown here is derived from an EMBL/GenBank/DDBJ whole genome shotgun (WGS) entry which is preliminary data.</text>
</comment>
<dbReference type="SUPFAM" id="SSF54211">
    <property type="entry name" value="Ribosomal protein S5 domain 2-like"/>
    <property type="match status" value="1"/>
</dbReference>
<dbReference type="NCBIfam" id="TIGR00131">
    <property type="entry name" value="gal_kin"/>
    <property type="match status" value="1"/>
</dbReference>
<proteinExistence type="inferred from homology"/>
<dbReference type="InterPro" id="IPR013750">
    <property type="entry name" value="GHMP_kinase_C_dom"/>
</dbReference>
<evidence type="ECO:0000256" key="6">
    <source>
        <dbReference type="ARBA" id="ARBA00022777"/>
    </source>
</evidence>
<comment type="pathway">
    <text evidence="11">Carbohydrate metabolism; galactose metabolism.</text>
</comment>
<dbReference type="PROSITE" id="PS00627">
    <property type="entry name" value="GHMP_KINASES_ATP"/>
    <property type="match status" value="1"/>
</dbReference>
<dbReference type="PRINTS" id="PR00473">
    <property type="entry name" value="GALCTOKINASE"/>
</dbReference>
<dbReference type="Pfam" id="PF08544">
    <property type="entry name" value="GHMP_kinases_C"/>
    <property type="match status" value="1"/>
</dbReference>
<feature type="binding site" evidence="11">
    <location>
        <begin position="125"/>
        <end position="131"/>
    </location>
    <ligand>
        <name>ATP</name>
        <dbReference type="ChEBI" id="CHEBI:30616"/>
    </ligand>
</feature>
<dbReference type="PANTHER" id="PTHR10457">
    <property type="entry name" value="MEVALONATE KINASE/GALACTOKINASE"/>
    <property type="match status" value="1"/>
</dbReference>
<feature type="domain" description="GHMP kinase N-terminal" evidence="13">
    <location>
        <begin position="94"/>
        <end position="182"/>
    </location>
</feature>
<evidence type="ECO:0000259" key="15">
    <source>
        <dbReference type="Pfam" id="PF10509"/>
    </source>
</evidence>
<evidence type="ECO:0000256" key="5">
    <source>
        <dbReference type="ARBA" id="ARBA00022741"/>
    </source>
</evidence>
<keyword evidence="7 11" id="KW-0067">ATP-binding</keyword>
<keyword evidence="10 11" id="KW-0119">Carbohydrate metabolism</keyword>
<gene>
    <name evidence="11" type="primary">galK</name>
    <name evidence="16" type="ORF">IDH44_06880</name>
</gene>
<feature type="domain" description="GHMP kinase C-terminal" evidence="14">
    <location>
        <begin position="287"/>
        <end position="368"/>
    </location>
</feature>
<dbReference type="InterPro" id="IPR014721">
    <property type="entry name" value="Ribsml_uS5_D2-typ_fold_subgr"/>
</dbReference>
<evidence type="ECO:0000256" key="10">
    <source>
        <dbReference type="ARBA" id="ARBA00023277"/>
    </source>
</evidence>
<dbReference type="InterPro" id="IPR006204">
    <property type="entry name" value="GHMP_kinase_N_dom"/>
</dbReference>
<keyword evidence="6 11" id="KW-0418">Kinase</keyword>
<dbReference type="InterPro" id="IPR006203">
    <property type="entry name" value="GHMP_knse_ATP-bd_CS"/>
</dbReference>
<organism evidence="16 17">
    <name type="scientific">Paenibacillus sabuli</name>
    <dbReference type="NCBI Taxonomy" id="2772509"/>
    <lineage>
        <taxon>Bacteria</taxon>
        <taxon>Bacillati</taxon>
        <taxon>Bacillota</taxon>
        <taxon>Bacilli</taxon>
        <taxon>Bacillales</taxon>
        <taxon>Paenibacillaceae</taxon>
        <taxon>Paenibacillus</taxon>
    </lineage>
</organism>
<dbReference type="GO" id="GO:0004335">
    <property type="term" value="F:galactokinase activity"/>
    <property type="evidence" value="ECO:0007669"/>
    <property type="project" value="UniProtKB-UniRule"/>
</dbReference>
<dbReference type="GO" id="GO:0005829">
    <property type="term" value="C:cytosol"/>
    <property type="evidence" value="ECO:0007669"/>
    <property type="project" value="TreeGrafter"/>
</dbReference>
<evidence type="ECO:0000256" key="3">
    <source>
        <dbReference type="ARBA" id="ARBA00022679"/>
    </source>
</evidence>
<dbReference type="InterPro" id="IPR000705">
    <property type="entry name" value="Galactokinase"/>
</dbReference>
<protein>
    <recommendedName>
        <fullName evidence="11 12">Galactokinase</fullName>
        <ecNumber evidence="11 12">2.7.1.6</ecNumber>
    </recommendedName>
    <alternativeName>
        <fullName evidence="11">Galactose kinase</fullName>
    </alternativeName>
</protein>
<dbReference type="InterPro" id="IPR019741">
    <property type="entry name" value="Galactokinase_CS"/>
</dbReference>
<evidence type="ECO:0000256" key="1">
    <source>
        <dbReference type="ARBA" id="ARBA00006566"/>
    </source>
</evidence>
<dbReference type="GO" id="GO:0000287">
    <property type="term" value="F:magnesium ion binding"/>
    <property type="evidence" value="ECO:0007669"/>
    <property type="project" value="UniProtKB-UniRule"/>
</dbReference>
<dbReference type="RefSeq" id="WP_190916016.1">
    <property type="nucleotide sequence ID" value="NZ_JACXIZ010000013.1"/>
</dbReference>
<evidence type="ECO:0000256" key="4">
    <source>
        <dbReference type="ARBA" id="ARBA00022723"/>
    </source>
</evidence>
<comment type="subcellular location">
    <subcellularLocation>
        <location evidence="11">Cytoplasm</location>
    </subcellularLocation>
</comment>
<dbReference type="EC" id="2.7.1.6" evidence="11 12"/>
<sequence length="398" mass="44209">MANLKQLHETFIQLYGEGEARVHAFHAPGRVNLIGEHTDYNGGYVFPAALTFGTTLLIRERGDRKIGLASTNFSQRGWFEADRIVYDDKDDWMNYPKGIVRELQQGGEPLPAGYELLYHGEIPNGAGLSSSASIEVVTAYALLTLAGREIDRVQIAQLAQRSENEFNGVQCGIMDQFAVATGRRDHAILLMCDTLEYELVPLRPGRCKLVIGNTNKRRGLVDSKYNERRSECERAVEALRPAFPKLELLGQLTLDEFEAHAHLIADETVRRRARHVVEEIDRVVRSVEALKRDDLETFGQLMNASHDSLRELYEVTGAELDAMVEAARAVPGVLGSRMTGAGFGGCTVSLVHEDSVASFRSEVGRVYREATGLEPEFYVCDIGNGAEQLQLPADKEEI</sequence>
<dbReference type="InterPro" id="IPR036554">
    <property type="entry name" value="GHMP_kinase_C_sf"/>
</dbReference>
<keyword evidence="4 11" id="KW-0479">Metal-binding</keyword>
<dbReference type="PRINTS" id="PR00959">
    <property type="entry name" value="MEVGALKINASE"/>
</dbReference>
<dbReference type="PANTHER" id="PTHR10457:SF7">
    <property type="entry name" value="GALACTOKINASE-RELATED"/>
    <property type="match status" value="1"/>
</dbReference>
<dbReference type="InterPro" id="IPR019539">
    <property type="entry name" value="GalKase_N"/>
</dbReference>
<dbReference type="Gene3D" id="3.30.70.890">
    <property type="entry name" value="GHMP kinase, C-terminal domain"/>
    <property type="match status" value="1"/>
</dbReference>
<evidence type="ECO:0000256" key="11">
    <source>
        <dbReference type="HAMAP-Rule" id="MF_00246"/>
    </source>
</evidence>
<feature type="binding site" evidence="11">
    <location>
        <position position="70"/>
    </location>
    <ligand>
        <name>ATP</name>
        <dbReference type="ChEBI" id="CHEBI:30616"/>
    </ligand>
</feature>
<evidence type="ECO:0000256" key="12">
    <source>
        <dbReference type="NCBIfam" id="TIGR00131"/>
    </source>
</evidence>
<evidence type="ECO:0000259" key="14">
    <source>
        <dbReference type="Pfam" id="PF08544"/>
    </source>
</evidence>
<comment type="function">
    <text evidence="11">Catalyzes the transfer of the gamma-phosphate of ATP to D-galactose to form alpha-D-galactose-1-phosphate (Gal-1-P).</text>
</comment>
<evidence type="ECO:0000313" key="16">
    <source>
        <dbReference type="EMBL" id="MBD2844907.1"/>
    </source>
</evidence>
<keyword evidence="2 11" id="KW-0963">Cytoplasm</keyword>
<evidence type="ECO:0000256" key="2">
    <source>
        <dbReference type="ARBA" id="ARBA00022490"/>
    </source>
</evidence>
<dbReference type="AlphaFoldDB" id="A0A927GRQ0"/>
<keyword evidence="5 11" id="KW-0547">Nucleotide-binding</keyword>
<dbReference type="Pfam" id="PF00288">
    <property type="entry name" value="GHMP_kinases_N"/>
    <property type="match status" value="1"/>
</dbReference>
<comment type="catalytic activity">
    <reaction evidence="11">
        <text>alpha-D-galactose + ATP = alpha-D-galactose 1-phosphate + ADP + H(+)</text>
        <dbReference type="Rhea" id="RHEA:13553"/>
        <dbReference type="ChEBI" id="CHEBI:15378"/>
        <dbReference type="ChEBI" id="CHEBI:28061"/>
        <dbReference type="ChEBI" id="CHEBI:30616"/>
        <dbReference type="ChEBI" id="CHEBI:58336"/>
        <dbReference type="ChEBI" id="CHEBI:456216"/>
        <dbReference type="EC" id="2.7.1.6"/>
    </reaction>
</comment>
<dbReference type="Gene3D" id="3.30.230.10">
    <property type="match status" value="1"/>
</dbReference>
<dbReference type="HAMAP" id="MF_00246">
    <property type="entry name" value="Galactokinase"/>
    <property type="match status" value="1"/>
</dbReference>